<dbReference type="InterPro" id="IPR013594">
    <property type="entry name" value="Dynein_heavy_tail"/>
</dbReference>
<evidence type="ECO:0000313" key="3">
    <source>
        <dbReference type="Proteomes" id="UP000626109"/>
    </source>
</evidence>
<comment type="caution">
    <text evidence="2">The sequence shown here is derived from an EMBL/GenBank/DDBJ whole genome shotgun (WGS) entry which is preliminary data.</text>
</comment>
<proteinExistence type="predicted"/>
<sequence>MDSGRMLWLDGADEVSGRLLTLESMYAVLASRLNTASSSPLFALAGLASVWHRIATFVLLPRLHEVDRLRIPIAPGRRTESSGAHWIGADADEAVSAVREWCEVARERACREISCPPSWLSPLQELWFWRRRAARLRFLLDQLELPSSRRALELTAELRGPGCQDSELERSTLRLIALHGEASDCADNLGELEETLEAMNLGPAEVVAQTLPSMLQNLGRIWYSSRFFNTETLMLPFLERVARNAVEVVTRDVTVAAFGSDRFLDSAAGGQNALDVWEEGYFAVRSQVEDKGMIESWDFDRVRLFGRTRFVGMVLKDLVQLSRASAQGAEGVFEEARQRLLDSLSGVLGGGAEDGSLANWEFEWLQFVDRVQLDTLSQM</sequence>
<protein>
    <recommendedName>
        <fullName evidence="1">Dynein heavy chain tail domain-containing protein</fullName>
    </recommendedName>
</protein>
<gene>
    <name evidence="2" type="ORF">PGLA2088_LOCUS8492</name>
</gene>
<accession>A0A813IIE9</accession>
<dbReference type="EMBL" id="CAJNNW010009107">
    <property type="protein sequence ID" value="CAE8650700.1"/>
    <property type="molecule type" value="Genomic_DNA"/>
</dbReference>
<organism evidence="2 3">
    <name type="scientific">Polarella glacialis</name>
    <name type="common">Dinoflagellate</name>
    <dbReference type="NCBI Taxonomy" id="89957"/>
    <lineage>
        <taxon>Eukaryota</taxon>
        <taxon>Sar</taxon>
        <taxon>Alveolata</taxon>
        <taxon>Dinophyceae</taxon>
        <taxon>Suessiales</taxon>
        <taxon>Suessiaceae</taxon>
        <taxon>Polarella</taxon>
    </lineage>
</organism>
<feature type="domain" description="Dynein heavy chain tail" evidence="1">
    <location>
        <begin position="97"/>
        <end position="321"/>
    </location>
</feature>
<dbReference type="Pfam" id="PF08385">
    <property type="entry name" value="DHC_N1"/>
    <property type="match status" value="1"/>
</dbReference>
<name>A0A813IIE9_POLGL</name>
<evidence type="ECO:0000313" key="2">
    <source>
        <dbReference type="EMBL" id="CAE8650700.1"/>
    </source>
</evidence>
<dbReference type="AlphaFoldDB" id="A0A813IIE9"/>
<dbReference type="Proteomes" id="UP000626109">
    <property type="component" value="Unassembled WGS sequence"/>
</dbReference>
<reference evidence="2" key="1">
    <citation type="submission" date="2021-02" db="EMBL/GenBank/DDBJ databases">
        <authorList>
            <person name="Dougan E. K."/>
            <person name="Rhodes N."/>
            <person name="Thang M."/>
            <person name="Chan C."/>
        </authorList>
    </citation>
    <scope>NUCLEOTIDE SEQUENCE</scope>
</reference>
<evidence type="ECO:0000259" key="1">
    <source>
        <dbReference type="Pfam" id="PF08385"/>
    </source>
</evidence>